<dbReference type="Proteomes" id="UP001234989">
    <property type="component" value="Chromosome 4"/>
</dbReference>
<dbReference type="EMBL" id="CP133615">
    <property type="protein sequence ID" value="WMV24560.1"/>
    <property type="molecule type" value="Genomic_DNA"/>
</dbReference>
<name>A0AAF0QLG6_SOLVR</name>
<sequence>MALHIPKGSTSKPKGGQKRKNSHKTKTIAPPIGGVKKLKGMCFHCKMPGHWKVRCPEFLAKKKNN</sequence>
<reference evidence="2" key="1">
    <citation type="submission" date="2023-08" db="EMBL/GenBank/DDBJ databases">
        <title>A de novo genome assembly of Solanum verrucosum Schlechtendal, a Mexican diploid species geographically isolated from the other diploid A-genome species in potato relatives.</title>
        <authorList>
            <person name="Hosaka K."/>
        </authorList>
    </citation>
    <scope>NUCLEOTIDE SEQUENCE</scope>
    <source>
        <tissue evidence="2">Young leaves</tissue>
    </source>
</reference>
<feature type="region of interest" description="Disordered" evidence="1">
    <location>
        <begin position="1"/>
        <end position="32"/>
    </location>
</feature>
<dbReference type="InterPro" id="IPR036875">
    <property type="entry name" value="Znf_CCHC_sf"/>
</dbReference>
<evidence type="ECO:0000313" key="3">
    <source>
        <dbReference type="Proteomes" id="UP001234989"/>
    </source>
</evidence>
<dbReference type="GO" id="GO:0003676">
    <property type="term" value="F:nucleic acid binding"/>
    <property type="evidence" value="ECO:0007669"/>
    <property type="project" value="InterPro"/>
</dbReference>
<proteinExistence type="predicted"/>
<feature type="compositionally biased region" description="Basic residues" evidence="1">
    <location>
        <begin position="15"/>
        <end position="26"/>
    </location>
</feature>
<dbReference type="SUPFAM" id="SSF57756">
    <property type="entry name" value="Retrovirus zinc finger-like domains"/>
    <property type="match status" value="1"/>
</dbReference>
<dbReference type="GO" id="GO:0008270">
    <property type="term" value="F:zinc ion binding"/>
    <property type="evidence" value="ECO:0007669"/>
    <property type="project" value="InterPro"/>
</dbReference>
<gene>
    <name evidence="2" type="ORF">MTR67_017945</name>
</gene>
<evidence type="ECO:0008006" key="4">
    <source>
        <dbReference type="Google" id="ProtNLM"/>
    </source>
</evidence>
<accession>A0AAF0QLG6</accession>
<organism evidence="2 3">
    <name type="scientific">Solanum verrucosum</name>
    <dbReference type="NCBI Taxonomy" id="315347"/>
    <lineage>
        <taxon>Eukaryota</taxon>
        <taxon>Viridiplantae</taxon>
        <taxon>Streptophyta</taxon>
        <taxon>Embryophyta</taxon>
        <taxon>Tracheophyta</taxon>
        <taxon>Spermatophyta</taxon>
        <taxon>Magnoliopsida</taxon>
        <taxon>eudicotyledons</taxon>
        <taxon>Gunneridae</taxon>
        <taxon>Pentapetalae</taxon>
        <taxon>asterids</taxon>
        <taxon>lamiids</taxon>
        <taxon>Solanales</taxon>
        <taxon>Solanaceae</taxon>
        <taxon>Solanoideae</taxon>
        <taxon>Solaneae</taxon>
        <taxon>Solanum</taxon>
    </lineage>
</organism>
<dbReference type="Gene3D" id="4.10.60.10">
    <property type="entry name" value="Zinc finger, CCHC-type"/>
    <property type="match status" value="1"/>
</dbReference>
<keyword evidence="3" id="KW-1185">Reference proteome</keyword>
<dbReference type="AlphaFoldDB" id="A0AAF0QLG6"/>
<protein>
    <recommendedName>
        <fullName evidence="4">CCHC-type domain-containing protein</fullName>
    </recommendedName>
</protein>
<evidence type="ECO:0000256" key="1">
    <source>
        <dbReference type="SAM" id="MobiDB-lite"/>
    </source>
</evidence>
<feature type="non-terminal residue" evidence="2">
    <location>
        <position position="65"/>
    </location>
</feature>
<evidence type="ECO:0000313" key="2">
    <source>
        <dbReference type="EMBL" id="WMV24560.1"/>
    </source>
</evidence>